<dbReference type="eggNOG" id="KOG0059">
    <property type="taxonomic scope" value="Eukaryota"/>
</dbReference>
<dbReference type="GO" id="GO:0016020">
    <property type="term" value="C:membrane"/>
    <property type="evidence" value="ECO:0007669"/>
    <property type="project" value="InterPro"/>
</dbReference>
<dbReference type="InParanoid" id="A7SBQ2"/>
<sequence>FGEGYIITVRIQGDVPNLEPAITHFTEHFPRATLKERHHNMLQYQIPSGIMTLDQIFGNIEDYQDRLGIEDYSVSQTTLDNVSV</sequence>
<evidence type="ECO:0000256" key="2">
    <source>
        <dbReference type="ARBA" id="ARBA00022737"/>
    </source>
</evidence>
<keyword evidence="5" id="KW-1185">Reference proteome</keyword>
<dbReference type="AlphaFoldDB" id="A7SBQ2"/>
<organism evidence="4 5">
    <name type="scientific">Nematostella vectensis</name>
    <name type="common">Starlet sea anemone</name>
    <dbReference type="NCBI Taxonomy" id="45351"/>
    <lineage>
        <taxon>Eukaryota</taxon>
        <taxon>Metazoa</taxon>
        <taxon>Cnidaria</taxon>
        <taxon>Anthozoa</taxon>
        <taxon>Hexacorallia</taxon>
        <taxon>Actiniaria</taxon>
        <taxon>Edwardsiidae</taxon>
        <taxon>Nematostella</taxon>
    </lineage>
</organism>
<feature type="domain" description="ABCA1-4-like C-terminal R2 regulatory" evidence="3">
    <location>
        <begin position="2"/>
        <end position="76"/>
    </location>
</feature>
<reference evidence="4 5" key="1">
    <citation type="journal article" date="2007" name="Science">
        <title>Sea anemone genome reveals ancestral eumetazoan gene repertoire and genomic organization.</title>
        <authorList>
            <person name="Putnam N.H."/>
            <person name="Srivastava M."/>
            <person name="Hellsten U."/>
            <person name="Dirks B."/>
            <person name="Chapman J."/>
            <person name="Salamov A."/>
            <person name="Terry A."/>
            <person name="Shapiro H."/>
            <person name="Lindquist E."/>
            <person name="Kapitonov V.V."/>
            <person name="Jurka J."/>
            <person name="Genikhovich G."/>
            <person name="Grigoriev I.V."/>
            <person name="Lucas S.M."/>
            <person name="Steele R.E."/>
            <person name="Finnerty J.R."/>
            <person name="Technau U."/>
            <person name="Martindale M.Q."/>
            <person name="Rokhsar D.S."/>
        </authorList>
    </citation>
    <scope>NUCLEOTIDE SEQUENCE [LARGE SCALE GENOMIC DNA]</scope>
    <source>
        <strain evidence="5">CH2 X CH6</strain>
    </source>
</reference>
<dbReference type="OMA" id="LDEVGKC"/>
<dbReference type="EMBL" id="DS469617">
    <property type="protein sequence ID" value="EDO38880.1"/>
    <property type="molecule type" value="Genomic_DNA"/>
</dbReference>
<protein>
    <recommendedName>
        <fullName evidence="3">ABCA1-4-like C-terminal R2 regulatory domain-containing protein</fullName>
    </recommendedName>
</protein>
<accession>A7SBQ2</accession>
<evidence type="ECO:0000313" key="4">
    <source>
        <dbReference type="EMBL" id="EDO38880.1"/>
    </source>
</evidence>
<feature type="non-terminal residue" evidence="4">
    <location>
        <position position="1"/>
    </location>
</feature>
<keyword evidence="1" id="KW-0813">Transport</keyword>
<dbReference type="PANTHER" id="PTHR19229:SF36">
    <property type="entry name" value="ATP-BINDING CASSETTE SUB-FAMILY A MEMBER 2"/>
    <property type="match status" value="1"/>
</dbReference>
<keyword evidence="2" id="KW-0677">Repeat</keyword>
<dbReference type="Proteomes" id="UP000001593">
    <property type="component" value="Unassembled WGS sequence"/>
</dbReference>
<name>A7SBQ2_NEMVE</name>
<evidence type="ECO:0000259" key="3">
    <source>
        <dbReference type="Pfam" id="PF23321"/>
    </source>
</evidence>
<dbReference type="PANTHER" id="PTHR19229">
    <property type="entry name" value="ATP-BINDING CASSETTE TRANSPORTER SUBFAMILY A ABCA"/>
    <property type="match status" value="1"/>
</dbReference>
<dbReference type="Pfam" id="PF23321">
    <property type="entry name" value="R1_ABCA1"/>
    <property type="match status" value="1"/>
</dbReference>
<gene>
    <name evidence="4" type="ORF">NEMVEDRAFT_v1g112414</name>
</gene>
<dbReference type="InterPro" id="IPR056264">
    <property type="entry name" value="R2_ABCA1-4-like"/>
</dbReference>
<proteinExistence type="predicted"/>
<dbReference type="GO" id="GO:0140359">
    <property type="term" value="F:ABC-type transporter activity"/>
    <property type="evidence" value="ECO:0007669"/>
    <property type="project" value="InterPro"/>
</dbReference>
<dbReference type="HOGENOM" id="CLU_2533996_0_0_1"/>
<evidence type="ECO:0000313" key="5">
    <source>
        <dbReference type="Proteomes" id="UP000001593"/>
    </source>
</evidence>
<dbReference type="PhylomeDB" id="A7SBQ2"/>
<dbReference type="InterPro" id="IPR026082">
    <property type="entry name" value="ABCA"/>
</dbReference>
<evidence type="ECO:0000256" key="1">
    <source>
        <dbReference type="ARBA" id="ARBA00022448"/>
    </source>
</evidence>